<evidence type="ECO:0000313" key="2">
    <source>
        <dbReference type="WBParaSite" id="nRc.2.0.1.t38676-RA"/>
    </source>
</evidence>
<dbReference type="WBParaSite" id="nRc.2.0.1.t38676-RA">
    <property type="protein sequence ID" value="nRc.2.0.1.t38676-RA"/>
    <property type="gene ID" value="nRc.2.0.1.g38676"/>
</dbReference>
<evidence type="ECO:0000313" key="1">
    <source>
        <dbReference type="Proteomes" id="UP000887565"/>
    </source>
</evidence>
<name>A0A915KLI5_ROMCU</name>
<protein>
    <submittedName>
        <fullName evidence="2">Uncharacterized protein</fullName>
    </submittedName>
</protein>
<dbReference type="AlphaFoldDB" id="A0A915KLI5"/>
<accession>A0A915KLI5</accession>
<sequence length="65" mass="7628">MNPELEEVNPHNVDEHIMALIKTLNVAENWIGYSVFAGFVRKKRPKIEICEKLISFWKPLDIKSF</sequence>
<proteinExistence type="predicted"/>
<reference evidence="2" key="1">
    <citation type="submission" date="2022-11" db="UniProtKB">
        <authorList>
            <consortium name="WormBaseParasite"/>
        </authorList>
    </citation>
    <scope>IDENTIFICATION</scope>
</reference>
<keyword evidence="1" id="KW-1185">Reference proteome</keyword>
<dbReference type="Proteomes" id="UP000887565">
    <property type="component" value="Unplaced"/>
</dbReference>
<organism evidence="1 2">
    <name type="scientific">Romanomermis culicivorax</name>
    <name type="common">Nematode worm</name>
    <dbReference type="NCBI Taxonomy" id="13658"/>
    <lineage>
        <taxon>Eukaryota</taxon>
        <taxon>Metazoa</taxon>
        <taxon>Ecdysozoa</taxon>
        <taxon>Nematoda</taxon>
        <taxon>Enoplea</taxon>
        <taxon>Dorylaimia</taxon>
        <taxon>Mermithida</taxon>
        <taxon>Mermithoidea</taxon>
        <taxon>Mermithidae</taxon>
        <taxon>Romanomermis</taxon>
    </lineage>
</organism>